<dbReference type="EMBL" id="CM046398">
    <property type="protein sequence ID" value="KAI8532159.1"/>
    <property type="molecule type" value="Genomic_DNA"/>
</dbReference>
<protein>
    <submittedName>
        <fullName evidence="1">Uncharacterized protein</fullName>
    </submittedName>
</protein>
<sequence length="91" mass="10809">MHSSLASYSNPEFQVMYDIFLSFRGLDTHKKFPDHLYKSLKREEFQTFRDDDNIEKGENIKYKLQKPIWNSRMSIIVLSKNYANSTACRPV</sequence>
<reference evidence="1" key="1">
    <citation type="submission" date="2022-02" db="EMBL/GenBank/DDBJ databases">
        <title>Plant Genome Project.</title>
        <authorList>
            <person name="Zhang R.-G."/>
        </authorList>
    </citation>
    <scope>NUCLEOTIDE SEQUENCE</scope>
    <source>
        <strain evidence="1">AT1</strain>
    </source>
</reference>
<comment type="caution">
    <text evidence="1">The sequence shown here is derived from an EMBL/GenBank/DDBJ whole genome shotgun (WGS) entry which is preliminary data.</text>
</comment>
<name>A0ACC0LUY9_RHOML</name>
<accession>A0ACC0LUY9</accession>
<keyword evidence="2" id="KW-1185">Reference proteome</keyword>
<evidence type="ECO:0000313" key="2">
    <source>
        <dbReference type="Proteomes" id="UP001062846"/>
    </source>
</evidence>
<proteinExistence type="predicted"/>
<gene>
    <name evidence="1" type="ORF">RHMOL_Rhmol11G0192000</name>
</gene>
<dbReference type="Proteomes" id="UP001062846">
    <property type="component" value="Chromosome 11"/>
</dbReference>
<evidence type="ECO:0000313" key="1">
    <source>
        <dbReference type="EMBL" id="KAI8532159.1"/>
    </source>
</evidence>
<organism evidence="1 2">
    <name type="scientific">Rhododendron molle</name>
    <name type="common">Chinese azalea</name>
    <name type="synonym">Azalea mollis</name>
    <dbReference type="NCBI Taxonomy" id="49168"/>
    <lineage>
        <taxon>Eukaryota</taxon>
        <taxon>Viridiplantae</taxon>
        <taxon>Streptophyta</taxon>
        <taxon>Embryophyta</taxon>
        <taxon>Tracheophyta</taxon>
        <taxon>Spermatophyta</taxon>
        <taxon>Magnoliopsida</taxon>
        <taxon>eudicotyledons</taxon>
        <taxon>Gunneridae</taxon>
        <taxon>Pentapetalae</taxon>
        <taxon>asterids</taxon>
        <taxon>Ericales</taxon>
        <taxon>Ericaceae</taxon>
        <taxon>Ericoideae</taxon>
        <taxon>Rhodoreae</taxon>
        <taxon>Rhododendron</taxon>
    </lineage>
</organism>